<dbReference type="InterPro" id="IPR029442">
    <property type="entry name" value="GyrI-like"/>
</dbReference>
<dbReference type="Proteomes" id="UP000005709">
    <property type="component" value="Unassembled WGS sequence"/>
</dbReference>
<evidence type="ECO:0000313" key="3">
    <source>
        <dbReference type="Proteomes" id="UP000005709"/>
    </source>
</evidence>
<evidence type="ECO:0000259" key="1">
    <source>
        <dbReference type="SMART" id="SM00871"/>
    </source>
</evidence>
<dbReference type="PANTHER" id="PTHR36444">
    <property type="entry name" value="TRANSCRIPTIONAL REGULATOR PROTEIN YOBU-RELATED"/>
    <property type="match status" value="1"/>
</dbReference>
<evidence type="ECO:0000313" key="2">
    <source>
        <dbReference type="EMBL" id="EEV18742.1"/>
    </source>
</evidence>
<reference evidence="2 3" key="1">
    <citation type="submission" date="2009-07" db="EMBL/GenBank/DDBJ databases">
        <authorList>
            <person name="Madupu R."/>
            <person name="Sebastian Y."/>
            <person name="Durkin A.S."/>
            <person name="Torralba M."/>
            <person name="Methe B."/>
            <person name="Sutton G.G."/>
            <person name="Strausberg R.L."/>
            <person name="Nelson K.E."/>
        </authorList>
    </citation>
    <scope>NUCLEOTIDE SEQUENCE [LARGE SCALE GENOMIC DNA]</scope>
    <source>
        <strain evidence="2 3">RM3268</strain>
    </source>
</reference>
<dbReference type="SMART" id="SM00871">
    <property type="entry name" value="AraC_E_bind"/>
    <property type="match status" value="1"/>
</dbReference>
<keyword evidence="3" id="KW-1185">Reference proteome</keyword>
<dbReference type="PANTHER" id="PTHR36444:SF2">
    <property type="entry name" value="TRANSCRIPTIONAL REGULATOR PROTEIN YOBU-RELATED"/>
    <property type="match status" value="1"/>
</dbReference>
<dbReference type="STRING" id="824.CGRAC_0255"/>
<organism evidence="2 3">
    <name type="scientific">Campylobacter gracilis RM3268</name>
    <dbReference type="NCBI Taxonomy" id="553220"/>
    <lineage>
        <taxon>Bacteria</taxon>
        <taxon>Pseudomonadati</taxon>
        <taxon>Campylobacterota</taxon>
        <taxon>Epsilonproteobacteria</taxon>
        <taxon>Campylobacterales</taxon>
        <taxon>Campylobacteraceae</taxon>
        <taxon>Campylobacter</taxon>
    </lineage>
</organism>
<dbReference type="InterPro" id="IPR053182">
    <property type="entry name" value="YobU-like_regulator"/>
</dbReference>
<name>C8PFB4_9BACT</name>
<comment type="caution">
    <text evidence="2">The sequence shown here is derived from an EMBL/GenBank/DDBJ whole genome shotgun (WGS) entry which is preliminary data.</text>
</comment>
<protein>
    <submittedName>
        <fullName evidence="2">Transcriptional regulator, effector binding domain protein</fullName>
    </submittedName>
</protein>
<dbReference type="eggNOG" id="COG3708">
    <property type="taxonomic scope" value="Bacteria"/>
</dbReference>
<dbReference type="Pfam" id="PF06445">
    <property type="entry name" value="GyrI-like"/>
    <property type="match status" value="1"/>
</dbReference>
<dbReference type="SUPFAM" id="SSF55136">
    <property type="entry name" value="Probable bacterial effector-binding domain"/>
    <property type="match status" value="1"/>
</dbReference>
<proteinExistence type="predicted"/>
<dbReference type="Gene3D" id="3.20.80.10">
    <property type="entry name" value="Regulatory factor, effector binding domain"/>
    <property type="match status" value="1"/>
</dbReference>
<accession>C8PFB4</accession>
<dbReference type="InterPro" id="IPR011256">
    <property type="entry name" value="Reg_factor_effector_dom_sf"/>
</dbReference>
<gene>
    <name evidence="2" type="ORF">CAMGR0001_2755</name>
</gene>
<dbReference type="RefSeq" id="WP_005869890.1">
    <property type="nucleotide sequence ID" value="NZ_ACYG01000009.1"/>
</dbReference>
<sequence>MSEKIKISYLDGFKIYGLKARTKNADELDGSGKIPALWEKFMKECYDGQSEIYGVYYDYENGADGLYDIFIGTKAPRGGEALEIKSGKYAVFSFPNEPQNVARFWSKIWSFFEASELKRAFGTDFEFYGGDEIKIFISIL</sequence>
<dbReference type="EMBL" id="ACYG01000009">
    <property type="protein sequence ID" value="EEV18742.1"/>
    <property type="molecule type" value="Genomic_DNA"/>
</dbReference>
<dbReference type="AlphaFoldDB" id="C8PFB4"/>
<dbReference type="InterPro" id="IPR010499">
    <property type="entry name" value="AraC_E-bd"/>
</dbReference>
<feature type="domain" description="AraC effector-binding" evidence="1">
    <location>
        <begin position="3"/>
        <end position="140"/>
    </location>
</feature>